<evidence type="ECO:0000313" key="2">
    <source>
        <dbReference type="EMBL" id="SNQ47774.1"/>
    </source>
</evidence>
<evidence type="ECO:0008006" key="4">
    <source>
        <dbReference type="Google" id="ProtNLM"/>
    </source>
</evidence>
<organism evidence="2 3">
    <name type="scientific">Frankia canadensis</name>
    <dbReference type="NCBI Taxonomy" id="1836972"/>
    <lineage>
        <taxon>Bacteria</taxon>
        <taxon>Bacillati</taxon>
        <taxon>Actinomycetota</taxon>
        <taxon>Actinomycetes</taxon>
        <taxon>Frankiales</taxon>
        <taxon>Frankiaceae</taxon>
        <taxon>Frankia</taxon>
    </lineage>
</organism>
<protein>
    <recommendedName>
        <fullName evidence="4">Secreted protein</fullName>
    </recommendedName>
</protein>
<dbReference type="AlphaFoldDB" id="A0A2I2KQ37"/>
<sequence length="189" mass="19711">MIRMPARPSSAPVVGRLTRGTVALVALLAALVTVATTTPADAATRSCSGLSGDGSYSHPYRLGTVRGSIVIRRCPPLISGAGYNTAYFSFALSSTARPTSYIGARFTLGRNTRSAVNPRLLRGALTVIPSSAAEWTGSGPNYTGRYLYLAPLASGGNLRAGGYTLAVGKLDSPLRSTSTPSYDLVLKIR</sequence>
<evidence type="ECO:0000256" key="1">
    <source>
        <dbReference type="SAM" id="SignalP"/>
    </source>
</evidence>
<evidence type="ECO:0000313" key="3">
    <source>
        <dbReference type="Proteomes" id="UP000234331"/>
    </source>
</evidence>
<accession>A0A2I2KQ37</accession>
<name>A0A2I2KQ37_9ACTN</name>
<reference evidence="2 3" key="1">
    <citation type="submission" date="2017-06" db="EMBL/GenBank/DDBJ databases">
        <authorList>
            <person name="Kim H.J."/>
            <person name="Triplett B.A."/>
        </authorList>
    </citation>
    <scope>NUCLEOTIDE SEQUENCE [LARGE SCALE GENOMIC DNA]</scope>
    <source>
        <strain evidence="2">FRACA_ARgP5</strain>
    </source>
</reference>
<feature type="signal peptide" evidence="1">
    <location>
        <begin position="1"/>
        <end position="42"/>
    </location>
</feature>
<keyword evidence="1" id="KW-0732">Signal</keyword>
<dbReference type="EMBL" id="FZMO01000113">
    <property type="protein sequence ID" value="SNQ47774.1"/>
    <property type="molecule type" value="Genomic_DNA"/>
</dbReference>
<keyword evidence="3" id="KW-1185">Reference proteome</keyword>
<dbReference type="Proteomes" id="UP000234331">
    <property type="component" value="Unassembled WGS sequence"/>
</dbReference>
<proteinExistence type="predicted"/>
<gene>
    <name evidence="2" type="ORF">FRACA_200012</name>
</gene>
<feature type="chain" id="PRO_5014842997" description="Secreted protein" evidence="1">
    <location>
        <begin position="43"/>
        <end position="189"/>
    </location>
</feature>